<reference evidence="2" key="1">
    <citation type="journal article" date="2023" name="G3 (Bethesda)">
        <title>A reference genome for the long-term kleptoplast-retaining sea slug Elysia crispata morphotype clarki.</title>
        <authorList>
            <person name="Eastman K.E."/>
            <person name="Pendleton A.L."/>
            <person name="Shaikh M.A."/>
            <person name="Suttiyut T."/>
            <person name="Ogas R."/>
            <person name="Tomko P."/>
            <person name="Gavelis G."/>
            <person name="Widhalm J.R."/>
            <person name="Wisecaver J.H."/>
        </authorList>
    </citation>
    <scope>NUCLEOTIDE SEQUENCE</scope>
    <source>
        <strain evidence="2">ECLA1</strain>
    </source>
</reference>
<feature type="compositionally biased region" description="Polar residues" evidence="1">
    <location>
        <begin position="30"/>
        <end position="43"/>
    </location>
</feature>
<feature type="compositionally biased region" description="Polar residues" evidence="1">
    <location>
        <begin position="1"/>
        <end position="18"/>
    </location>
</feature>
<sequence>MTPISTIGQSQQALQLGQDSLRPDMDIGQAHTQPSSPQNLSLDTKLDSSVSLAYVGGARDTLVQLSVDDTATVSPFKEQNIYSFEKFCRRKTPRTSQRY</sequence>
<protein>
    <submittedName>
        <fullName evidence="2">Uncharacterized protein</fullName>
    </submittedName>
</protein>
<organism evidence="2 3">
    <name type="scientific">Elysia crispata</name>
    <name type="common">lettuce slug</name>
    <dbReference type="NCBI Taxonomy" id="231223"/>
    <lineage>
        <taxon>Eukaryota</taxon>
        <taxon>Metazoa</taxon>
        <taxon>Spiralia</taxon>
        <taxon>Lophotrochozoa</taxon>
        <taxon>Mollusca</taxon>
        <taxon>Gastropoda</taxon>
        <taxon>Heterobranchia</taxon>
        <taxon>Euthyneura</taxon>
        <taxon>Panpulmonata</taxon>
        <taxon>Sacoglossa</taxon>
        <taxon>Placobranchoidea</taxon>
        <taxon>Plakobranchidae</taxon>
        <taxon>Elysia</taxon>
    </lineage>
</organism>
<evidence type="ECO:0000313" key="3">
    <source>
        <dbReference type="Proteomes" id="UP001283361"/>
    </source>
</evidence>
<dbReference type="EMBL" id="JAWDGP010000750">
    <property type="protein sequence ID" value="KAK3797594.1"/>
    <property type="molecule type" value="Genomic_DNA"/>
</dbReference>
<feature type="region of interest" description="Disordered" evidence="1">
    <location>
        <begin position="1"/>
        <end position="43"/>
    </location>
</feature>
<evidence type="ECO:0000313" key="2">
    <source>
        <dbReference type="EMBL" id="KAK3797594.1"/>
    </source>
</evidence>
<accession>A0AAE1E7U6</accession>
<dbReference type="Proteomes" id="UP001283361">
    <property type="component" value="Unassembled WGS sequence"/>
</dbReference>
<dbReference type="AlphaFoldDB" id="A0AAE1E7U6"/>
<keyword evidence="3" id="KW-1185">Reference proteome</keyword>
<comment type="caution">
    <text evidence="2">The sequence shown here is derived from an EMBL/GenBank/DDBJ whole genome shotgun (WGS) entry which is preliminary data.</text>
</comment>
<gene>
    <name evidence="2" type="ORF">RRG08_054622</name>
</gene>
<proteinExistence type="predicted"/>
<name>A0AAE1E7U6_9GAST</name>
<evidence type="ECO:0000256" key="1">
    <source>
        <dbReference type="SAM" id="MobiDB-lite"/>
    </source>
</evidence>